<gene>
    <name evidence="3" type="ORF">LX15_003248</name>
</gene>
<reference evidence="3 4" key="1">
    <citation type="submission" date="2022-06" db="EMBL/GenBank/DDBJ databases">
        <title>Genomic Encyclopedia of Archaeal and Bacterial Type Strains, Phase II (KMG-II): from individual species to whole genera.</title>
        <authorList>
            <person name="Goeker M."/>
        </authorList>
    </citation>
    <scope>NUCLEOTIDE SEQUENCE [LARGE SCALE GENOMIC DNA]</scope>
    <source>
        <strain evidence="3 4">DSM 40477</strain>
    </source>
</reference>
<keyword evidence="4" id="KW-1185">Reference proteome</keyword>
<dbReference type="Gene3D" id="3.30.70.1060">
    <property type="entry name" value="Dimeric alpha+beta barrel"/>
    <property type="match status" value="1"/>
</dbReference>
<dbReference type="PANTHER" id="PTHR37828">
    <property type="entry name" value="GSR2449 PROTEIN"/>
    <property type="match status" value="1"/>
</dbReference>
<name>A0ABT1HVK3_STRSD</name>
<comment type="caution">
    <text evidence="3">The sequence shown here is derived from an EMBL/GenBank/DDBJ whole genome shotgun (WGS) entry which is preliminary data.</text>
</comment>
<dbReference type="InterPro" id="IPR011008">
    <property type="entry name" value="Dimeric_a/b-barrel"/>
</dbReference>
<evidence type="ECO:0000313" key="4">
    <source>
        <dbReference type="Proteomes" id="UP001205311"/>
    </source>
</evidence>
<evidence type="ECO:0000313" key="3">
    <source>
        <dbReference type="EMBL" id="MCP2259543.1"/>
    </source>
</evidence>
<comment type="similarity">
    <text evidence="1">Belongs to the YciI family.</text>
</comment>
<dbReference type="InterPro" id="IPR005545">
    <property type="entry name" value="YCII"/>
</dbReference>
<dbReference type="SUPFAM" id="SSF54909">
    <property type="entry name" value="Dimeric alpha+beta barrel"/>
    <property type="match status" value="1"/>
</dbReference>
<protein>
    <submittedName>
        <fullName evidence="3">Conserved protein YciI, contains a putative active-site phosphohistidine</fullName>
    </submittedName>
</protein>
<feature type="domain" description="YCII-related" evidence="2">
    <location>
        <begin position="1"/>
        <end position="81"/>
    </location>
</feature>
<sequence length="91" mass="9913">MFLILLDYRAPLAEIDRLLPAHREYLERHYAAGTFLMSGPRSPRSGGVILAEAEGRDALAAVVETDPFVTAGAATYEIVEFVPTRGAVPRV</sequence>
<proteinExistence type="inferred from homology"/>
<dbReference type="PANTHER" id="PTHR37828:SF1">
    <property type="entry name" value="YCII-RELATED DOMAIN-CONTAINING PROTEIN"/>
    <property type="match status" value="1"/>
</dbReference>
<dbReference type="RefSeq" id="WP_253670429.1">
    <property type="nucleotide sequence ID" value="NZ_JAMTCP010000017.1"/>
</dbReference>
<evidence type="ECO:0000256" key="1">
    <source>
        <dbReference type="ARBA" id="ARBA00007689"/>
    </source>
</evidence>
<dbReference type="Pfam" id="PF03795">
    <property type="entry name" value="YCII"/>
    <property type="match status" value="1"/>
</dbReference>
<evidence type="ECO:0000259" key="2">
    <source>
        <dbReference type="Pfam" id="PF03795"/>
    </source>
</evidence>
<dbReference type="Proteomes" id="UP001205311">
    <property type="component" value="Unassembled WGS sequence"/>
</dbReference>
<dbReference type="EMBL" id="JAMTCP010000017">
    <property type="protein sequence ID" value="MCP2259543.1"/>
    <property type="molecule type" value="Genomic_DNA"/>
</dbReference>
<accession>A0ABT1HVK3</accession>
<organism evidence="3 4">
    <name type="scientific">Streptoalloteichus tenebrarius (strain ATCC 17920 / DSM 40477 / JCM 4838 / CBS 697.72 / NBRC 16177 / NCIMB 11028 / NRRL B-12390 / A12253. 1 / ISP 5477)</name>
    <name type="common">Streptomyces tenebrarius</name>
    <dbReference type="NCBI Taxonomy" id="1933"/>
    <lineage>
        <taxon>Bacteria</taxon>
        <taxon>Bacillati</taxon>
        <taxon>Actinomycetota</taxon>
        <taxon>Actinomycetes</taxon>
        <taxon>Pseudonocardiales</taxon>
        <taxon>Pseudonocardiaceae</taxon>
        <taxon>Streptoalloteichus</taxon>
    </lineage>
</organism>